<dbReference type="InterPro" id="IPR050782">
    <property type="entry name" value="PP1_regulatory_subunit_3"/>
</dbReference>
<feature type="compositionally biased region" description="Basic and acidic residues" evidence="1">
    <location>
        <begin position="512"/>
        <end position="521"/>
    </location>
</feature>
<dbReference type="GeneID" id="39584921"/>
<dbReference type="OrthoDB" id="1881at2759"/>
<evidence type="ECO:0000259" key="2">
    <source>
        <dbReference type="PROSITE" id="PS51159"/>
    </source>
</evidence>
<dbReference type="Proteomes" id="UP000279236">
    <property type="component" value="Unassembled WGS sequence"/>
</dbReference>
<feature type="compositionally biased region" description="Low complexity" evidence="1">
    <location>
        <begin position="47"/>
        <end position="61"/>
    </location>
</feature>
<name>A0A427Y9M3_9TREE</name>
<dbReference type="PROSITE" id="PS51159">
    <property type="entry name" value="CBM21"/>
    <property type="match status" value="1"/>
</dbReference>
<dbReference type="GO" id="GO:0008157">
    <property type="term" value="F:protein phosphatase 1 binding"/>
    <property type="evidence" value="ECO:0007669"/>
    <property type="project" value="TreeGrafter"/>
</dbReference>
<feature type="compositionally biased region" description="Low complexity" evidence="1">
    <location>
        <begin position="114"/>
        <end position="127"/>
    </location>
</feature>
<dbReference type="AlphaFoldDB" id="A0A427Y9M3"/>
<feature type="region of interest" description="Disordered" evidence="1">
    <location>
        <begin position="839"/>
        <end position="894"/>
    </location>
</feature>
<feature type="compositionally biased region" description="Pro residues" evidence="1">
    <location>
        <begin position="525"/>
        <end position="539"/>
    </location>
</feature>
<accession>A0A427Y9M3</accession>
<dbReference type="Gene3D" id="2.60.40.2440">
    <property type="entry name" value="Carbohydrate binding type-21 domain"/>
    <property type="match status" value="1"/>
</dbReference>
<proteinExistence type="predicted"/>
<sequence length="894" mass="95258">MPYAEPTSPSPSDTLKSPRPLVMGPAGATHDGSPFITSSTGPMPGIPRRSASTSSSPRKNPITFTPRHVGPVVTGALAAMRAVESLRRPSPQPSQPVGALGLKLPHHHHHHQSPRSAGANSSSDSSAILTTPEDNHIPLPLTTAASHSGHSPPKISLLQRQRQTRQRALSNSSNISASSNDTAPASPRPHHQMVRKKSGEVVKSSLKQRSMSTPDLGRGEASSDSSPAHTRSSHNLRERTKSVRFDDLGLESVVVFLRGQKVTAVSKAAENGDGLADGEDQSDTDLSDYVHFRTRRSGAASRSGGDDKNPQIQIETHTTVPRVRLDFGPGTEGLLKNEYVVLERLEMQNGTPLMMRGTVLARNMAFDKWVAVRFTLDGWQTVSEVSAQHVCHIPAGTTGDEGWDRFSFSVRLEDYKRKIEERSLHLCVRFSVDGHEWWDSNEGKNYSVSFKRAIVVRPPVAAPVPAHGPSLFQSPRCDSPLPEHPHPHLRLLPRTSPSHAKSPRNWIFPRTAADKVVERSDSPQLSPPPPVSFKPPAPPDVHTHLRLKKYCAPSPPQSPPKRMHLPQLPPLVLSLAPVRATATPGGSGSGSGSGAVPVAAPAMDLIHGHPATTWSPHERSHSWAGKSGEAWQQQNDKQSASDNDESVGGDSTPRAARARSPETRAPEKADMASMVDSPVSITNTSSSSGSEDETDRPVTLNRSTGDLRALINQDASNGLMTPPSSNLSSPPTPSAVLPGPMSPSMSMSTGDSSPVNTLISGSPAENDSLDEARGRTLNAATYQEFLDKFCFFKSPPSVTTPLEGVSAYTRPNYISNSGYSSPYYGYFGAHATATPTQLAHDGADGGYPLGQSASSTGSGATPRASPPTRSPASNAFPLPCDANTGTSGVPLTTA</sequence>
<evidence type="ECO:0000256" key="1">
    <source>
        <dbReference type="SAM" id="MobiDB-lite"/>
    </source>
</evidence>
<evidence type="ECO:0000313" key="4">
    <source>
        <dbReference type="Proteomes" id="UP000279236"/>
    </source>
</evidence>
<dbReference type="Pfam" id="PF03370">
    <property type="entry name" value="CBM_21"/>
    <property type="match status" value="1"/>
</dbReference>
<dbReference type="STRING" id="105984.A0A427Y9M3"/>
<feature type="domain" description="CBM21" evidence="2">
    <location>
        <begin position="332"/>
        <end position="449"/>
    </location>
</feature>
<feature type="region of interest" description="Disordered" evidence="1">
    <location>
        <begin position="608"/>
        <end position="753"/>
    </location>
</feature>
<feature type="region of interest" description="Disordered" evidence="1">
    <location>
        <begin position="471"/>
        <end position="542"/>
    </location>
</feature>
<dbReference type="InterPro" id="IPR038175">
    <property type="entry name" value="CBM21_dom_sf"/>
</dbReference>
<evidence type="ECO:0000313" key="3">
    <source>
        <dbReference type="EMBL" id="RSH87860.1"/>
    </source>
</evidence>
<feature type="compositionally biased region" description="Polar residues" evidence="1">
    <location>
        <begin position="630"/>
        <end position="641"/>
    </location>
</feature>
<reference evidence="3 4" key="1">
    <citation type="submission" date="2018-11" db="EMBL/GenBank/DDBJ databases">
        <title>Genome sequence of Apiotrichum porosum DSM 27194.</title>
        <authorList>
            <person name="Aliyu H."/>
            <person name="Gorte O."/>
            <person name="Ochsenreither K."/>
        </authorList>
    </citation>
    <scope>NUCLEOTIDE SEQUENCE [LARGE SCALE GENOMIC DNA]</scope>
    <source>
        <strain evidence="3 4">DSM 27194</strain>
    </source>
</reference>
<dbReference type="InterPro" id="IPR005036">
    <property type="entry name" value="CBM21_dom"/>
</dbReference>
<gene>
    <name evidence="3" type="ORF">EHS24_000378</name>
</gene>
<dbReference type="GO" id="GO:2001069">
    <property type="term" value="F:glycogen binding"/>
    <property type="evidence" value="ECO:0007669"/>
    <property type="project" value="TreeGrafter"/>
</dbReference>
<feature type="compositionally biased region" description="Low complexity" evidence="1">
    <location>
        <begin position="852"/>
        <end position="863"/>
    </location>
</feature>
<feature type="region of interest" description="Disordered" evidence="1">
    <location>
        <begin position="1"/>
        <end position="71"/>
    </location>
</feature>
<protein>
    <recommendedName>
        <fullName evidence="2">CBM21 domain-containing protein</fullName>
    </recommendedName>
</protein>
<dbReference type="GO" id="GO:0000164">
    <property type="term" value="C:protein phosphatase type 1 complex"/>
    <property type="evidence" value="ECO:0007669"/>
    <property type="project" value="TreeGrafter"/>
</dbReference>
<dbReference type="EMBL" id="RSCE01000001">
    <property type="protein sequence ID" value="RSH87860.1"/>
    <property type="molecule type" value="Genomic_DNA"/>
</dbReference>
<dbReference type="PANTHER" id="PTHR12307:SF36">
    <property type="entry name" value="GLYCOGEN-BINDING SUBUNIT 76A"/>
    <property type="match status" value="1"/>
</dbReference>
<feature type="compositionally biased region" description="Polar residues" evidence="1">
    <location>
        <begin position="883"/>
        <end position="894"/>
    </location>
</feature>
<feature type="compositionally biased region" description="Low complexity" evidence="1">
    <location>
        <begin position="676"/>
        <end position="689"/>
    </location>
</feature>
<comment type="caution">
    <text evidence="3">The sequence shown here is derived from an EMBL/GenBank/DDBJ whole genome shotgun (WGS) entry which is preliminary data.</text>
</comment>
<organism evidence="3 4">
    <name type="scientific">Apiotrichum porosum</name>
    <dbReference type="NCBI Taxonomy" id="105984"/>
    <lineage>
        <taxon>Eukaryota</taxon>
        <taxon>Fungi</taxon>
        <taxon>Dikarya</taxon>
        <taxon>Basidiomycota</taxon>
        <taxon>Agaricomycotina</taxon>
        <taxon>Tremellomycetes</taxon>
        <taxon>Trichosporonales</taxon>
        <taxon>Trichosporonaceae</taxon>
        <taxon>Apiotrichum</taxon>
    </lineage>
</organism>
<keyword evidence="4" id="KW-1185">Reference proteome</keyword>
<dbReference type="RefSeq" id="XP_028480068.1">
    <property type="nucleotide sequence ID" value="XM_028616211.1"/>
</dbReference>
<feature type="compositionally biased region" description="Basic residues" evidence="1">
    <location>
        <begin position="104"/>
        <end position="113"/>
    </location>
</feature>
<feature type="compositionally biased region" description="Low complexity" evidence="1">
    <location>
        <begin position="166"/>
        <end position="180"/>
    </location>
</feature>
<dbReference type="GO" id="GO:0005979">
    <property type="term" value="P:regulation of glycogen biosynthetic process"/>
    <property type="evidence" value="ECO:0007669"/>
    <property type="project" value="TreeGrafter"/>
</dbReference>
<dbReference type="PANTHER" id="PTHR12307">
    <property type="entry name" value="PROTEIN PHOSPHATASE 1 REGULATORY SUBUNIT"/>
    <property type="match status" value="1"/>
</dbReference>
<feature type="compositionally biased region" description="Basic and acidic residues" evidence="1">
    <location>
        <begin position="659"/>
        <end position="670"/>
    </location>
</feature>
<feature type="region of interest" description="Disordered" evidence="1">
    <location>
        <begin position="83"/>
        <end position="238"/>
    </location>
</feature>
<feature type="compositionally biased region" description="Low complexity" evidence="1">
    <location>
        <begin position="738"/>
        <end position="753"/>
    </location>
</feature>